<evidence type="ECO:0000256" key="1">
    <source>
        <dbReference type="SAM" id="Coils"/>
    </source>
</evidence>
<dbReference type="InterPro" id="IPR018775">
    <property type="entry name" value="RlaP"/>
</dbReference>
<keyword evidence="1" id="KW-0175">Coiled coil</keyword>
<evidence type="ECO:0000313" key="3">
    <source>
        <dbReference type="Proteomes" id="UP000447833"/>
    </source>
</evidence>
<evidence type="ECO:0000313" key="2">
    <source>
        <dbReference type="EMBL" id="MYL64254.1"/>
    </source>
</evidence>
<dbReference type="Proteomes" id="UP000447833">
    <property type="component" value="Unassembled WGS sequence"/>
</dbReference>
<reference evidence="2 3" key="1">
    <citation type="submission" date="2019-11" db="EMBL/GenBank/DDBJ databases">
        <title>Genome sequences of 17 halophilic strains isolated from different environments.</title>
        <authorList>
            <person name="Furrow R.E."/>
        </authorList>
    </citation>
    <scope>NUCLEOTIDE SEQUENCE [LARGE SCALE GENOMIC DNA]</scope>
    <source>
        <strain evidence="2 3">22506_14_FS</strain>
    </source>
</reference>
<comment type="caution">
    <text evidence="2">The sequence shown here is derived from an EMBL/GenBank/DDBJ whole genome shotgun (WGS) entry which is preliminary data.</text>
</comment>
<evidence type="ECO:0008006" key="4">
    <source>
        <dbReference type="Google" id="ProtNLM"/>
    </source>
</evidence>
<dbReference type="EMBL" id="WMEY01000003">
    <property type="protein sequence ID" value="MYL64254.1"/>
    <property type="molecule type" value="Genomic_DNA"/>
</dbReference>
<name>A0A845F0I4_9BACL</name>
<dbReference type="PANTHER" id="PTHR34817">
    <property type="entry name" value="NUCLEOTIDYLTRANSFERASE"/>
    <property type="match status" value="1"/>
</dbReference>
<sequence>MNTITTTLKELEEKNKITILFACEAGSRAFGYENENSDRDIRFIYKHDLDWYLTVFSQTDVLEVNSGKVEFHGWDIQKALFLIGKSNPSILEWFISPTIYKETEEVKMLRELSTDCFSVKPLLFHYIKMGITNLKAQEERSDQKGMLYALKSILFGRWILENESLPRLTLPQLLQDSSVHDHIKMQGKTLFRRETLSKPENLIGNLEEELNQLEKKARLLKERRVMDQNRIDCVFRSIVRR</sequence>
<organism evidence="2 3">
    <name type="scientific">Guptibacillus hwajinpoensis</name>
    <dbReference type="NCBI Taxonomy" id="208199"/>
    <lineage>
        <taxon>Bacteria</taxon>
        <taxon>Bacillati</taxon>
        <taxon>Bacillota</taxon>
        <taxon>Bacilli</taxon>
        <taxon>Bacillales</taxon>
        <taxon>Guptibacillaceae</taxon>
        <taxon>Guptibacillus</taxon>
    </lineage>
</organism>
<protein>
    <recommendedName>
        <fullName evidence="4">Nucleotidyltransferase domain-containing protein</fullName>
    </recommendedName>
</protein>
<accession>A0A845F0I4</accession>
<feature type="coiled-coil region" evidence="1">
    <location>
        <begin position="196"/>
        <end position="230"/>
    </location>
</feature>
<proteinExistence type="predicted"/>
<dbReference type="PANTHER" id="PTHR34817:SF2">
    <property type="entry name" value="NUCLEOTIDYLTRANSFERASE"/>
    <property type="match status" value="1"/>
</dbReference>
<dbReference type="Pfam" id="PF10127">
    <property type="entry name" value="RlaP"/>
    <property type="match status" value="1"/>
</dbReference>
<dbReference type="AlphaFoldDB" id="A0A845F0I4"/>
<gene>
    <name evidence="2" type="ORF">GLW07_12925</name>
</gene>
<dbReference type="RefSeq" id="WP_160919671.1">
    <property type="nucleotide sequence ID" value="NZ_WMEY01000003.1"/>
</dbReference>